<dbReference type="InterPro" id="IPR050545">
    <property type="entry name" value="Mycobact_MmpL"/>
</dbReference>
<feature type="domain" description="SSD" evidence="8">
    <location>
        <begin position="235"/>
        <end position="339"/>
    </location>
</feature>
<dbReference type="InterPro" id="IPR004869">
    <property type="entry name" value="MMPL_dom"/>
</dbReference>
<feature type="transmembrane region" description="Helical" evidence="7">
    <location>
        <begin position="317"/>
        <end position="339"/>
    </location>
</feature>
<evidence type="ECO:0000256" key="7">
    <source>
        <dbReference type="SAM" id="Phobius"/>
    </source>
</evidence>
<evidence type="ECO:0000256" key="3">
    <source>
        <dbReference type="ARBA" id="ARBA00022475"/>
    </source>
</evidence>
<sequence length="705" mass="73028">MNTPRPRLSRISRRVAWLVVAGWLILIAVLTAVAPALDAVKSNDNDNPPAGSMSMRAAVVAEQEFGTESAPPAVIVVRSDSQEETRDATGRLVNLIQDADLPAVVDTVDASMLPRGGGLVSQDGSTEMILVQLTGSAGGEDYRGTVDELRTLTSSVADGTVETAVTGPAGIVADASEVFGGGDRILLLGTVALVVVLLAAIYRSPVLVAVALLGVGLAMRLAEGAGALLADAGVIQISGQTASIMTVLLFGVGTDYALIIFARFREAIADHPDPRVAVAVAMRSVAGALAASVSTIVVAVLALLVAVTPTLHDFGPYLALGVASMAAVAFTLTPALLVLCGRFAFWPRRAVSPDRETRGSRVWNKVADVAIDAPKRVLAAGLALLILMAGGLLGAQQSFDLVSGFRLETESAAGRAMVADAFGPGVIAPSDVLVQAGRPIEATQVRAVATSLATSPDVATVGATSTSKDGRVARISVVLKSNPYGSEAMAAVPRIVDRAEAGARQAGVSDPEVLIGGETAVAADTRGALDRDLVVVGLLMIMAVSLILGLVLRSILAPVYIGLTLLLSYAATMGLTSFITITLGGDLGIGNRVAVYVLIFLVALGVDYTIFMLTRYRQELVTRTPVEALRVSIVRTGGVISSAGIILAGTFAVLMTQPIRELYQFGLAMAIGILLDTFIVRPLLVPACIRLLGRHALWPSRPAHP</sequence>
<evidence type="ECO:0000256" key="5">
    <source>
        <dbReference type="ARBA" id="ARBA00022989"/>
    </source>
</evidence>
<keyword evidence="5 7" id="KW-1133">Transmembrane helix</keyword>
<feature type="transmembrane region" description="Helical" evidence="7">
    <location>
        <begin position="559"/>
        <end position="581"/>
    </location>
</feature>
<feature type="transmembrane region" description="Helical" evidence="7">
    <location>
        <begin position="285"/>
        <end position="305"/>
    </location>
</feature>
<protein>
    <submittedName>
        <fullName evidence="9">Putative membrane protein</fullName>
    </submittedName>
</protein>
<feature type="transmembrane region" description="Helical" evidence="7">
    <location>
        <begin position="242"/>
        <end position="264"/>
    </location>
</feature>
<proteinExistence type="inferred from homology"/>
<comment type="caution">
    <text evidence="9">The sequence shown here is derived from an EMBL/GenBank/DDBJ whole genome shotgun (WGS) entry which is preliminary data.</text>
</comment>
<dbReference type="Gene3D" id="1.20.1640.10">
    <property type="entry name" value="Multidrug efflux transporter AcrB transmembrane domain"/>
    <property type="match status" value="2"/>
</dbReference>
<dbReference type="EMBL" id="BJZQ01000001">
    <property type="protein sequence ID" value="GEO88003.1"/>
    <property type="molecule type" value="Genomic_DNA"/>
</dbReference>
<keyword evidence="3" id="KW-1003">Cell membrane</keyword>
<feature type="transmembrane region" description="Helical" evidence="7">
    <location>
        <begin position="533"/>
        <end position="552"/>
    </location>
</feature>
<dbReference type="RefSeq" id="WP_146825345.1">
    <property type="nucleotide sequence ID" value="NZ_BAAAYQ010000001.1"/>
</dbReference>
<organism evidence="9 10">
    <name type="scientific">Aeromicrobium flavum</name>
    <dbReference type="NCBI Taxonomy" id="416568"/>
    <lineage>
        <taxon>Bacteria</taxon>
        <taxon>Bacillati</taxon>
        <taxon>Actinomycetota</taxon>
        <taxon>Actinomycetes</taxon>
        <taxon>Propionibacteriales</taxon>
        <taxon>Nocardioidaceae</taxon>
        <taxon>Aeromicrobium</taxon>
    </lineage>
</organism>
<evidence type="ECO:0000256" key="6">
    <source>
        <dbReference type="ARBA" id="ARBA00023136"/>
    </source>
</evidence>
<gene>
    <name evidence="9" type="ORF">AFL01nite_03300</name>
</gene>
<feature type="transmembrane region" description="Helical" evidence="7">
    <location>
        <begin position="377"/>
        <end position="395"/>
    </location>
</feature>
<keyword evidence="10" id="KW-1185">Reference proteome</keyword>
<name>A0A512HRC1_9ACTN</name>
<dbReference type="PANTHER" id="PTHR33406:SF6">
    <property type="entry name" value="MEMBRANE PROTEIN YDGH-RELATED"/>
    <property type="match status" value="1"/>
</dbReference>
<reference evidence="9 10" key="1">
    <citation type="submission" date="2019-07" db="EMBL/GenBank/DDBJ databases">
        <title>Whole genome shotgun sequence of Aeromicrobium flavum NBRC 107625.</title>
        <authorList>
            <person name="Hosoyama A."/>
            <person name="Uohara A."/>
            <person name="Ohji S."/>
            <person name="Ichikawa N."/>
        </authorList>
    </citation>
    <scope>NUCLEOTIDE SEQUENCE [LARGE SCALE GENOMIC DNA]</scope>
    <source>
        <strain evidence="9 10">NBRC 107625</strain>
    </source>
</reference>
<dbReference type="OrthoDB" id="2365435at2"/>
<feature type="transmembrane region" description="Helical" evidence="7">
    <location>
        <begin position="185"/>
        <end position="202"/>
    </location>
</feature>
<feature type="transmembrane region" description="Helical" evidence="7">
    <location>
        <begin position="593"/>
        <end position="613"/>
    </location>
</feature>
<accession>A0A512HRC1</accession>
<feature type="transmembrane region" description="Helical" evidence="7">
    <location>
        <begin position="15"/>
        <end position="37"/>
    </location>
</feature>
<comment type="similarity">
    <text evidence="2">Belongs to the resistance-nodulation-cell division (RND) (TC 2.A.6) family. MmpL subfamily.</text>
</comment>
<dbReference type="GO" id="GO:0005886">
    <property type="term" value="C:plasma membrane"/>
    <property type="evidence" value="ECO:0007669"/>
    <property type="project" value="UniProtKB-SubCell"/>
</dbReference>
<dbReference type="PANTHER" id="PTHR33406">
    <property type="entry name" value="MEMBRANE PROTEIN MJ1562-RELATED"/>
    <property type="match status" value="1"/>
</dbReference>
<evidence type="ECO:0000256" key="1">
    <source>
        <dbReference type="ARBA" id="ARBA00004651"/>
    </source>
</evidence>
<evidence type="ECO:0000313" key="9">
    <source>
        <dbReference type="EMBL" id="GEO88003.1"/>
    </source>
</evidence>
<dbReference type="AlphaFoldDB" id="A0A512HRC1"/>
<dbReference type="Proteomes" id="UP000321769">
    <property type="component" value="Unassembled WGS sequence"/>
</dbReference>
<feature type="transmembrane region" description="Helical" evidence="7">
    <location>
        <begin position="662"/>
        <end position="684"/>
    </location>
</feature>
<evidence type="ECO:0000259" key="8">
    <source>
        <dbReference type="PROSITE" id="PS50156"/>
    </source>
</evidence>
<evidence type="ECO:0000256" key="2">
    <source>
        <dbReference type="ARBA" id="ARBA00010157"/>
    </source>
</evidence>
<evidence type="ECO:0000256" key="4">
    <source>
        <dbReference type="ARBA" id="ARBA00022692"/>
    </source>
</evidence>
<keyword evidence="6 7" id="KW-0472">Membrane</keyword>
<dbReference type="SUPFAM" id="SSF82866">
    <property type="entry name" value="Multidrug efflux transporter AcrB transmembrane domain"/>
    <property type="match status" value="2"/>
</dbReference>
<dbReference type="InterPro" id="IPR000731">
    <property type="entry name" value="SSD"/>
</dbReference>
<evidence type="ECO:0000313" key="10">
    <source>
        <dbReference type="Proteomes" id="UP000321769"/>
    </source>
</evidence>
<dbReference type="PROSITE" id="PS50156">
    <property type="entry name" value="SSD"/>
    <property type="match status" value="1"/>
</dbReference>
<feature type="transmembrane region" description="Helical" evidence="7">
    <location>
        <begin position="633"/>
        <end position="656"/>
    </location>
</feature>
<comment type="subcellular location">
    <subcellularLocation>
        <location evidence="1">Cell membrane</location>
        <topology evidence="1">Multi-pass membrane protein</topology>
    </subcellularLocation>
</comment>
<keyword evidence="4 7" id="KW-0812">Transmembrane</keyword>
<dbReference type="Pfam" id="PF03176">
    <property type="entry name" value="MMPL"/>
    <property type="match status" value="2"/>
</dbReference>